<evidence type="ECO:0000313" key="2">
    <source>
        <dbReference type="Proteomes" id="UP000466442"/>
    </source>
</evidence>
<name>A0A6A4JRE7_APOLU</name>
<dbReference type="Proteomes" id="UP000466442">
    <property type="component" value="Unassembled WGS sequence"/>
</dbReference>
<accession>A0A6A4JRE7</accession>
<comment type="caution">
    <text evidence="1">The sequence shown here is derived from an EMBL/GenBank/DDBJ whole genome shotgun (WGS) entry which is preliminary data.</text>
</comment>
<dbReference type="EMBL" id="WIXP02000007">
    <property type="protein sequence ID" value="KAF6207818.1"/>
    <property type="molecule type" value="Genomic_DNA"/>
</dbReference>
<reference evidence="1" key="1">
    <citation type="journal article" date="2021" name="Mol. Ecol. Resour.">
        <title>Apolygus lucorum genome provides insights into omnivorousness and mesophyll feeding.</title>
        <authorList>
            <person name="Liu Y."/>
            <person name="Liu H."/>
            <person name="Wang H."/>
            <person name="Huang T."/>
            <person name="Liu B."/>
            <person name="Yang B."/>
            <person name="Yin L."/>
            <person name="Li B."/>
            <person name="Zhang Y."/>
            <person name="Zhang S."/>
            <person name="Jiang F."/>
            <person name="Zhang X."/>
            <person name="Ren Y."/>
            <person name="Wang B."/>
            <person name="Wang S."/>
            <person name="Lu Y."/>
            <person name="Wu K."/>
            <person name="Fan W."/>
            <person name="Wang G."/>
        </authorList>
    </citation>
    <scope>NUCLEOTIDE SEQUENCE</scope>
    <source>
        <strain evidence="1">12Hb</strain>
    </source>
</reference>
<proteinExistence type="predicted"/>
<gene>
    <name evidence="1" type="ORF">GE061_016267</name>
</gene>
<keyword evidence="2" id="KW-1185">Reference proteome</keyword>
<sequence>MVVGCQGDMTSPVIFSTSKMAAHPHETLCNLSEFDVIRRNPPENMNLFMIITAVIVMVAVAWGIEVNSIDELKKLQKDGNVDSFTIGEIKIGEGATEHIEL</sequence>
<organism evidence="1 2">
    <name type="scientific">Apolygus lucorum</name>
    <name type="common">Small green plant bug</name>
    <name type="synonym">Lygocoris lucorum</name>
    <dbReference type="NCBI Taxonomy" id="248454"/>
    <lineage>
        <taxon>Eukaryota</taxon>
        <taxon>Metazoa</taxon>
        <taxon>Ecdysozoa</taxon>
        <taxon>Arthropoda</taxon>
        <taxon>Hexapoda</taxon>
        <taxon>Insecta</taxon>
        <taxon>Pterygota</taxon>
        <taxon>Neoptera</taxon>
        <taxon>Paraneoptera</taxon>
        <taxon>Hemiptera</taxon>
        <taxon>Heteroptera</taxon>
        <taxon>Panheteroptera</taxon>
        <taxon>Cimicomorpha</taxon>
        <taxon>Miridae</taxon>
        <taxon>Mirini</taxon>
        <taxon>Apolygus</taxon>
    </lineage>
</organism>
<dbReference type="AlphaFoldDB" id="A0A6A4JRE7"/>
<evidence type="ECO:0000313" key="1">
    <source>
        <dbReference type="EMBL" id="KAF6207818.1"/>
    </source>
</evidence>
<protein>
    <submittedName>
        <fullName evidence="1">Uncharacterized protein</fullName>
    </submittedName>
</protein>